<dbReference type="Gene3D" id="3.40.630.10">
    <property type="entry name" value="Zn peptidases"/>
    <property type="match status" value="1"/>
</dbReference>
<reference evidence="9 10" key="1">
    <citation type="journal article" date="2012" name="MBio">
        <title>Identification of a highly transmissible animal-independent Staphylococcus aureus ST398 clone with distinct genomic and cell adhesion properties.</title>
        <authorList>
            <person name="Uhlemann A.C."/>
            <person name="Porcella S.F."/>
            <person name="Trivedi S."/>
            <person name="Sullivan S.B."/>
            <person name="Hafer C."/>
            <person name="Kennedy A.D."/>
            <person name="Barbian K.D."/>
            <person name="McCarthy A.J."/>
            <person name="Street C."/>
            <person name="Hirschberg D.L."/>
            <person name="Lipkin W.I."/>
            <person name="Lindsay J.A."/>
            <person name="DeLeo F.R."/>
            <person name="Lowy F.D."/>
        </authorList>
    </citation>
    <scope>NUCLEOTIDE SEQUENCE [LARGE SCALE GENOMIC DNA]</scope>
    <source>
        <strain evidence="9 10">DR10</strain>
    </source>
</reference>
<dbReference type="InterPro" id="IPR023367">
    <property type="entry name" value="Peptidase_M42_dom2"/>
</dbReference>
<dbReference type="GO" id="GO:0046872">
    <property type="term" value="F:metal ion binding"/>
    <property type="evidence" value="ECO:0007669"/>
    <property type="project" value="UniProtKB-UniRule"/>
</dbReference>
<keyword evidence="2" id="KW-0031">Aminopeptidase</keyword>
<dbReference type="PANTHER" id="PTHR32481:SF0">
    <property type="entry name" value="AMINOPEPTIDASE YPDE-RELATED"/>
    <property type="match status" value="1"/>
</dbReference>
<sequence>MRTFMNINKKVTLQRIQTLTELHGAPGFEEEVKNYMTQQMAPYVDEFIENRMGGFFGVKKSKNPNAKRVMIAAHMDEIGFMITNITKNGMIQFTNLGGVANDIWQGQRLVIKNRNGDKIIGVVSNIPKHFRTGSEGAPEIKDLTLDIGAQNEDEVRERGIDIGDTIVPHTPFTQLSEHRYSAKAWDNRYGCVLAIEILELLKDIELDVDLYVGANVQEEVGLRGAKASAEMIDPDVAFVVDCSPANDVKGNQPLSGELGKGTLIRIKDGTMILKPAFRDYLLKLVEAHDIEHQYYMSPGGTDGGEIHKANIGIPTAVIGVCARYIHSTDSVFDIRDYFAARSLLSEAICNLDNNQIETLQYK</sequence>
<evidence type="ECO:0000256" key="5">
    <source>
        <dbReference type="ARBA" id="ARBA00022801"/>
    </source>
</evidence>
<keyword evidence="5" id="KW-0378">Hydrolase</keyword>
<evidence type="ECO:0000256" key="7">
    <source>
        <dbReference type="PIRSR" id="PIRSR001123-1"/>
    </source>
</evidence>
<comment type="similarity">
    <text evidence="1 6">Belongs to the peptidase M42 family.</text>
</comment>
<dbReference type="AlphaFoldDB" id="A0ABC9Q3T7"/>
<evidence type="ECO:0000256" key="8">
    <source>
        <dbReference type="PIRSR" id="PIRSR001123-2"/>
    </source>
</evidence>
<dbReference type="GO" id="GO:0006508">
    <property type="term" value="P:proteolysis"/>
    <property type="evidence" value="ECO:0007669"/>
    <property type="project" value="UniProtKB-KW"/>
</dbReference>
<comment type="caution">
    <text evidence="9">The sequence shown here is derived from an EMBL/GenBank/DDBJ whole genome shotgun (WGS) entry which is preliminary data.</text>
</comment>
<dbReference type="Gene3D" id="2.40.30.40">
    <property type="entry name" value="Peptidase M42, domain 2"/>
    <property type="match status" value="1"/>
</dbReference>
<protein>
    <recommendedName>
        <fullName evidence="11">Glutamyl aminopeptidase</fullName>
    </recommendedName>
</protein>
<dbReference type="SUPFAM" id="SSF53187">
    <property type="entry name" value="Zn-dependent exopeptidases"/>
    <property type="match status" value="1"/>
</dbReference>
<dbReference type="InterPro" id="IPR051464">
    <property type="entry name" value="Peptidase_M42_aminopept"/>
</dbReference>
<dbReference type="PIRSF" id="PIRSF001123">
    <property type="entry name" value="PepA_GA"/>
    <property type="match status" value="1"/>
</dbReference>
<feature type="binding site" evidence="8">
    <location>
        <position position="219"/>
    </location>
    <ligand>
        <name>Zn(2+)</name>
        <dbReference type="ChEBI" id="CHEBI:29105"/>
        <label>2</label>
    </ligand>
</feature>
<evidence type="ECO:0000256" key="2">
    <source>
        <dbReference type="ARBA" id="ARBA00022438"/>
    </source>
</evidence>
<feature type="binding site" evidence="8">
    <location>
        <position position="74"/>
    </location>
    <ligand>
        <name>Zn(2+)</name>
        <dbReference type="ChEBI" id="CHEBI:29105"/>
        <label>1</label>
    </ligand>
</feature>
<feature type="binding site" evidence="8">
    <location>
        <position position="326"/>
    </location>
    <ligand>
        <name>Zn(2+)</name>
        <dbReference type="ChEBI" id="CHEBI:29105"/>
        <label>2</label>
    </ligand>
</feature>
<dbReference type="Pfam" id="PF05343">
    <property type="entry name" value="Peptidase_M42"/>
    <property type="match status" value="1"/>
</dbReference>
<evidence type="ECO:0000256" key="1">
    <source>
        <dbReference type="ARBA" id="ARBA00006272"/>
    </source>
</evidence>
<dbReference type="GO" id="GO:0004177">
    <property type="term" value="F:aminopeptidase activity"/>
    <property type="evidence" value="ECO:0007669"/>
    <property type="project" value="UniProtKB-UniRule"/>
</dbReference>
<keyword evidence="4 8" id="KW-0479">Metal-binding</keyword>
<evidence type="ECO:0000256" key="4">
    <source>
        <dbReference type="ARBA" id="ARBA00022723"/>
    </source>
</evidence>
<dbReference type="EMBL" id="AIDT01000001">
    <property type="protein sequence ID" value="EIA15519.1"/>
    <property type="molecule type" value="Genomic_DNA"/>
</dbReference>
<dbReference type="Proteomes" id="UP000003093">
    <property type="component" value="Unassembled WGS sequence"/>
</dbReference>
<dbReference type="SUPFAM" id="SSF101821">
    <property type="entry name" value="Aminopeptidase/glucanase lid domain"/>
    <property type="match status" value="1"/>
</dbReference>
<evidence type="ECO:0008006" key="11">
    <source>
        <dbReference type="Google" id="ProtNLM"/>
    </source>
</evidence>
<gene>
    <name evidence="9" type="ORF">ST398NM02_1798</name>
</gene>
<feature type="active site" description="Proton acceptor" evidence="7">
    <location>
        <position position="218"/>
    </location>
</feature>
<dbReference type="CDD" id="cd05656">
    <property type="entry name" value="M42_Frv"/>
    <property type="match status" value="1"/>
</dbReference>
<feature type="binding site" evidence="8">
    <location>
        <position position="186"/>
    </location>
    <ligand>
        <name>Zn(2+)</name>
        <dbReference type="ChEBI" id="CHEBI:29105"/>
        <label>1</label>
    </ligand>
</feature>
<evidence type="ECO:0000256" key="6">
    <source>
        <dbReference type="PIRNR" id="PIRNR001123"/>
    </source>
</evidence>
<evidence type="ECO:0000313" key="9">
    <source>
        <dbReference type="EMBL" id="EIA15519.1"/>
    </source>
</evidence>
<comment type="cofactor">
    <cofactor evidence="8">
        <name>a divalent metal cation</name>
        <dbReference type="ChEBI" id="CHEBI:60240"/>
    </cofactor>
    <text evidence="8">Binds 2 divalent metal cations per subunit.</text>
</comment>
<dbReference type="InterPro" id="IPR008007">
    <property type="entry name" value="Peptidase_M42"/>
</dbReference>
<evidence type="ECO:0000313" key="10">
    <source>
        <dbReference type="Proteomes" id="UP000003093"/>
    </source>
</evidence>
<organism evidence="9 10">
    <name type="scientific">Staphylococcus aureus subsp. aureus DR10</name>
    <dbReference type="NCBI Taxonomy" id="1155079"/>
    <lineage>
        <taxon>Bacteria</taxon>
        <taxon>Bacillati</taxon>
        <taxon>Bacillota</taxon>
        <taxon>Bacilli</taxon>
        <taxon>Bacillales</taxon>
        <taxon>Staphylococcaceae</taxon>
        <taxon>Staphylococcus</taxon>
    </lineage>
</organism>
<dbReference type="PANTHER" id="PTHR32481">
    <property type="entry name" value="AMINOPEPTIDASE"/>
    <property type="match status" value="1"/>
</dbReference>
<proteinExistence type="inferred from homology"/>
<keyword evidence="3" id="KW-0645">Protease</keyword>
<accession>A0ABC9Q3T7</accession>
<feature type="binding site" evidence="8">
    <location>
        <position position="241"/>
    </location>
    <ligand>
        <name>Zn(2+)</name>
        <dbReference type="ChEBI" id="CHEBI:29105"/>
        <label>1</label>
    </ligand>
</feature>
<feature type="binding site" evidence="8">
    <location>
        <position position="186"/>
    </location>
    <ligand>
        <name>Zn(2+)</name>
        <dbReference type="ChEBI" id="CHEBI:29105"/>
        <label>2</label>
    </ligand>
</feature>
<name>A0ABC9Q3T7_STAA5</name>
<evidence type="ECO:0000256" key="3">
    <source>
        <dbReference type="ARBA" id="ARBA00022670"/>
    </source>
</evidence>